<evidence type="ECO:0008006" key="3">
    <source>
        <dbReference type="Google" id="ProtNLM"/>
    </source>
</evidence>
<reference evidence="1 2" key="1">
    <citation type="submission" date="2014-02" db="EMBL/GenBank/DDBJ databases">
        <title>The small core and large imbalanced accessory genome model reveals a collaborative survival strategy of Sorangium cellulosum strains in nature.</title>
        <authorList>
            <person name="Han K."/>
            <person name="Peng R."/>
            <person name="Blom J."/>
            <person name="Li Y.-Z."/>
        </authorList>
    </citation>
    <scope>NUCLEOTIDE SEQUENCE [LARGE SCALE GENOMIC DNA]</scope>
    <source>
        <strain evidence="1 2">So0149</strain>
    </source>
</reference>
<comment type="caution">
    <text evidence="1">The sequence shown here is derived from an EMBL/GenBank/DDBJ whole genome shotgun (WGS) entry which is preliminary data.</text>
</comment>
<protein>
    <recommendedName>
        <fullName evidence="3">Carboxypeptidase regulatory-like domain-containing protein</fullName>
    </recommendedName>
</protein>
<proteinExistence type="predicted"/>
<evidence type="ECO:0000313" key="2">
    <source>
        <dbReference type="Proteomes" id="UP000075515"/>
    </source>
</evidence>
<dbReference type="Proteomes" id="UP000075515">
    <property type="component" value="Unassembled WGS sequence"/>
</dbReference>
<dbReference type="SUPFAM" id="SSF49452">
    <property type="entry name" value="Starch-binding domain-like"/>
    <property type="match status" value="4"/>
</dbReference>
<dbReference type="InterPro" id="IPR013784">
    <property type="entry name" value="Carb-bd-like_fold"/>
</dbReference>
<dbReference type="Pfam" id="PF13620">
    <property type="entry name" value="CarboxypepD_reg"/>
    <property type="match status" value="4"/>
</dbReference>
<dbReference type="GO" id="GO:0030246">
    <property type="term" value="F:carbohydrate binding"/>
    <property type="evidence" value="ECO:0007669"/>
    <property type="project" value="InterPro"/>
</dbReference>
<accession>A0A150RIV8</accession>
<organism evidence="1 2">
    <name type="scientific">Sorangium cellulosum</name>
    <name type="common">Polyangium cellulosum</name>
    <dbReference type="NCBI Taxonomy" id="56"/>
    <lineage>
        <taxon>Bacteria</taxon>
        <taxon>Pseudomonadati</taxon>
        <taxon>Myxococcota</taxon>
        <taxon>Polyangia</taxon>
        <taxon>Polyangiales</taxon>
        <taxon>Polyangiaceae</taxon>
        <taxon>Sorangium</taxon>
    </lineage>
</organism>
<name>A0A150RIV8_SORCE</name>
<evidence type="ECO:0000313" key="1">
    <source>
        <dbReference type="EMBL" id="KYF80229.1"/>
    </source>
</evidence>
<dbReference type="AlphaFoldDB" id="A0A150RIV8"/>
<dbReference type="EMBL" id="JEMC01003578">
    <property type="protein sequence ID" value="KYF80229.1"/>
    <property type="molecule type" value="Genomic_DNA"/>
</dbReference>
<dbReference type="InterPro" id="IPR008969">
    <property type="entry name" value="CarboxyPept-like_regulatory"/>
</dbReference>
<dbReference type="SUPFAM" id="SSF49464">
    <property type="entry name" value="Carboxypeptidase regulatory domain-like"/>
    <property type="match status" value="1"/>
</dbReference>
<sequence length="529" mass="54599">MMQPSTSQRPPSRRRLWIAVGLLLAALAGVALFLALRPADEPTGGAKAPAAAADKRARYRNRAVLRGSAPAAQPEARPTISGHVYGSDGNTIAGATVVASTFEVAGNVLSTAGSVKSDEGGRFELALPDGTYQLNASAEGYGTTSTTAHPGEAVSLVLSRSGVIEGRVLDERGEPVRRFALDVLSAVTAETPATPPLFSRTFDSPDGSFRIDQLPSWQFTLRATAAGFAPTFSPMIAVAAGDVEKMDLTLSQGCILTGRAVDPSGAPLPGVYVDAESLLAVGEMSPVAMEAAAQAQTEDDGSFSLPHVPKGTVVVRGYDGSNAVSSMEIEVSSCDGLPPVKLVMSPGGSLSGVARDADGKPIAGARITLAHRPIGFVNTVSDAQGRFEFDQVPSGALRVIMQRGEQVMMAGVEIAEGKTTQQDIAFPPQGTGEIRGRVTVGGKPLPGARLVLATSVGDEGAIGMYYPVTAEDGSYRASGLPPGPYILNVESTSTGAGLRVRPGEVATMDLQVVDPPSMKGKEAVLPPPQ</sequence>
<gene>
    <name evidence="1" type="ORF">BE18_47930</name>
</gene>
<dbReference type="Gene3D" id="2.60.40.1120">
    <property type="entry name" value="Carboxypeptidase-like, regulatory domain"/>
    <property type="match status" value="3"/>
</dbReference>